<dbReference type="RefSeq" id="WP_259451797.1">
    <property type="nucleotide sequence ID" value="NZ_CP119520.1"/>
</dbReference>
<reference evidence="2" key="1">
    <citation type="submission" date="2022-08" db="EMBL/GenBank/DDBJ databases">
        <title>Reclassification of Massilia species as members of the genera Telluria, Duganella, Pseudoduganella, Mokoshia gen. nov. and Zemynaea gen. nov. using orthogonal and non-orthogonal genome-based approaches.</title>
        <authorList>
            <person name="Bowman J.P."/>
        </authorList>
    </citation>
    <scope>NUCLEOTIDE SEQUENCE</scope>
    <source>
        <strain evidence="2">LMG 11547</strain>
    </source>
</reference>
<sequence length="62" mass="6784">MATITIKDLSGNTDLDRKAMQAISGGSRTRSQAGVLQPAQPQRIVDFRTRAKPVRTSSRQTI</sequence>
<evidence type="ECO:0000313" key="3">
    <source>
        <dbReference type="Proteomes" id="UP001165263"/>
    </source>
</evidence>
<feature type="compositionally biased region" description="Polar residues" evidence="1">
    <location>
        <begin position="24"/>
        <end position="34"/>
    </location>
</feature>
<evidence type="ECO:0000256" key="1">
    <source>
        <dbReference type="SAM" id="MobiDB-lite"/>
    </source>
</evidence>
<dbReference type="Proteomes" id="UP001165263">
    <property type="component" value="Unassembled WGS sequence"/>
</dbReference>
<name>A0ABT2C5V8_9BURK</name>
<dbReference type="EMBL" id="JANUHC010000011">
    <property type="protein sequence ID" value="MCS0632785.1"/>
    <property type="molecule type" value="Genomic_DNA"/>
</dbReference>
<evidence type="ECO:0000313" key="2">
    <source>
        <dbReference type="EMBL" id="MCS0632785.1"/>
    </source>
</evidence>
<protein>
    <submittedName>
        <fullName evidence="2">Uncharacterized protein</fullName>
    </submittedName>
</protein>
<comment type="caution">
    <text evidence="2">The sequence shown here is derived from an EMBL/GenBank/DDBJ whole genome shotgun (WGS) entry which is preliminary data.</text>
</comment>
<proteinExistence type="predicted"/>
<gene>
    <name evidence="2" type="ORF">NX786_25975</name>
</gene>
<accession>A0ABT2C5V8</accession>
<feature type="region of interest" description="Disordered" evidence="1">
    <location>
        <begin position="22"/>
        <end position="62"/>
    </location>
</feature>
<keyword evidence="3" id="KW-1185">Reference proteome</keyword>
<organism evidence="2 3">
    <name type="scientific">Telluria mixta</name>
    <dbReference type="NCBI Taxonomy" id="34071"/>
    <lineage>
        <taxon>Bacteria</taxon>
        <taxon>Pseudomonadati</taxon>
        <taxon>Pseudomonadota</taxon>
        <taxon>Betaproteobacteria</taxon>
        <taxon>Burkholderiales</taxon>
        <taxon>Oxalobacteraceae</taxon>
        <taxon>Telluria group</taxon>
        <taxon>Telluria</taxon>
    </lineage>
</organism>